<dbReference type="InterPro" id="IPR013785">
    <property type="entry name" value="Aldolase_TIM"/>
</dbReference>
<dbReference type="InterPro" id="IPR005990">
    <property type="entry name" value="IMP_DH"/>
</dbReference>
<comment type="caution">
    <text evidence="4">The sequence shown here is derived from an EMBL/GenBank/DDBJ whole genome shotgun (WGS) entry which is preliminary data.</text>
</comment>
<feature type="domain" description="IMP dehydrogenase/GMP reductase" evidence="3">
    <location>
        <begin position="1"/>
        <end position="104"/>
    </location>
</feature>
<keyword evidence="5" id="KW-1185">Reference proteome</keyword>
<dbReference type="AlphaFoldDB" id="A0A835BWT3"/>
<dbReference type="GO" id="GO:0005737">
    <property type="term" value="C:cytoplasm"/>
    <property type="evidence" value="ECO:0007669"/>
    <property type="project" value="TreeGrafter"/>
</dbReference>
<gene>
    <name evidence="4" type="ORF">HU200_028038</name>
</gene>
<evidence type="ECO:0000256" key="2">
    <source>
        <dbReference type="ARBA" id="ARBA00023002"/>
    </source>
</evidence>
<keyword evidence="2" id="KW-0560">Oxidoreductase</keyword>
<dbReference type="EMBL" id="JACEFO010001739">
    <property type="protein sequence ID" value="KAF8714043.1"/>
    <property type="molecule type" value="Genomic_DNA"/>
</dbReference>
<evidence type="ECO:0000313" key="4">
    <source>
        <dbReference type="EMBL" id="KAF8714043.1"/>
    </source>
</evidence>
<dbReference type="Gene3D" id="3.20.20.70">
    <property type="entry name" value="Aldolase class I"/>
    <property type="match status" value="1"/>
</dbReference>
<accession>A0A835BWT3</accession>
<dbReference type="FunFam" id="3.20.20.70:FF:000424">
    <property type="entry name" value="Inosine-5'-monophosphate dehydrogenase 2"/>
    <property type="match status" value="1"/>
</dbReference>
<proteinExistence type="predicted"/>
<dbReference type="GO" id="GO:0006183">
    <property type="term" value="P:GTP biosynthetic process"/>
    <property type="evidence" value="ECO:0007669"/>
    <property type="project" value="TreeGrafter"/>
</dbReference>
<evidence type="ECO:0000313" key="5">
    <source>
        <dbReference type="Proteomes" id="UP000636709"/>
    </source>
</evidence>
<dbReference type="PANTHER" id="PTHR11911:SF123">
    <property type="entry name" value="INOSINE-5'-MONOPHOSPHATE DEHYDROGENASE"/>
    <property type="match status" value="1"/>
</dbReference>
<keyword evidence="1" id="KW-0630">Potassium</keyword>
<evidence type="ECO:0000256" key="1">
    <source>
        <dbReference type="ARBA" id="ARBA00022958"/>
    </source>
</evidence>
<dbReference type="SUPFAM" id="SSF51412">
    <property type="entry name" value="Inosine monophosphate dehydrogenase (IMPDH)"/>
    <property type="match status" value="1"/>
</dbReference>
<dbReference type="GO" id="GO:0003938">
    <property type="term" value="F:IMP dehydrogenase activity"/>
    <property type="evidence" value="ECO:0007669"/>
    <property type="project" value="InterPro"/>
</dbReference>
<dbReference type="PROSITE" id="PS00487">
    <property type="entry name" value="IMP_DH_GMP_RED"/>
    <property type="match status" value="1"/>
</dbReference>
<dbReference type="InterPro" id="IPR015875">
    <property type="entry name" value="IMP_DH/GMP_Rdtase_CS"/>
</dbReference>
<dbReference type="InterPro" id="IPR001093">
    <property type="entry name" value="IMP_DH_GMPRt"/>
</dbReference>
<dbReference type="PANTHER" id="PTHR11911">
    <property type="entry name" value="INOSINE-5-MONOPHOSPHATE DEHYDROGENASE RELATED"/>
    <property type="match status" value="1"/>
</dbReference>
<dbReference type="Pfam" id="PF00478">
    <property type="entry name" value="IMPDH"/>
    <property type="match status" value="1"/>
</dbReference>
<organism evidence="4 5">
    <name type="scientific">Digitaria exilis</name>
    <dbReference type="NCBI Taxonomy" id="1010633"/>
    <lineage>
        <taxon>Eukaryota</taxon>
        <taxon>Viridiplantae</taxon>
        <taxon>Streptophyta</taxon>
        <taxon>Embryophyta</taxon>
        <taxon>Tracheophyta</taxon>
        <taxon>Spermatophyta</taxon>
        <taxon>Magnoliopsida</taxon>
        <taxon>Liliopsida</taxon>
        <taxon>Poales</taxon>
        <taxon>Poaceae</taxon>
        <taxon>PACMAD clade</taxon>
        <taxon>Panicoideae</taxon>
        <taxon>Panicodae</taxon>
        <taxon>Paniceae</taxon>
        <taxon>Anthephorinae</taxon>
        <taxon>Digitaria</taxon>
    </lineage>
</organism>
<sequence length="107" mass="11245">MIKYAKRMFPEVDFVGGNVVTIAQAQNLISAGADGLRVGMGSGSICTTQEVCVQCFLQIYKVASYAKDHDVPTIADGGISNSGHIVKALTLGASTVMMGSFILGWQS</sequence>
<reference evidence="4" key="1">
    <citation type="submission" date="2020-07" db="EMBL/GenBank/DDBJ databases">
        <title>Genome sequence and genetic diversity analysis of an under-domesticated orphan crop, white fonio (Digitaria exilis).</title>
        <authorList>
            <person name="Bennetzen J.L."/>
            <person name="Chen S."/>
            <person name="Ma X."/>
            <person name="Wang X."/>
            <person name="Yssel A.E.J."/>
            <person name="Chaluvadi S.R."/>
            <person name="Johnson M."/>
            <person name="Gangashetty P."/>
            <person name="Hamidou F."/>
            <person name="Sanogo M.D."/>
            <person name="Zwaenepoel A."/>
            <person name="Wallace J."/>
            <person name="Van De Peer Y."/>
            <person name="Van Deynze A."/>
        </authorList>
    </citation>
    <scope>NUCLEOTIDE SEQUENCE</scope>
    <source>
        <tissue evidence="4">Leaves</tissue>
    </source>
</reference>
<dbReference type="OrthoDB" id="1688120at2759"/>
<evidence type="ECO:0000259" key="3">
    <source>
        <dbReference type="Pfam" id="PF00478"/>
    </source>
</evidence>
<dbReference type="Proteomes" id="UP000636709">
    <property type="component" value="Unassembled WGS sequence"/>
</dbReference>
<name>A0A835BWT3_9POAL</name>
<dbReference type="SMART" id="SM01240">
    <property type="entry name" value="IMPDH"/>
    <property type="match status" value="1"/>
</dbReference>
<protein>
    <recommendedName>
        <fullName evidence="3">IMP dehydrogenase/GMP reductase domain-containing protein</fullName>
    </recommendedName>
</protein>